<dbReference type="AlphaFoldDB" id="A0A0E9XMX9"/>
<proteinExistence type="predicted"/>
<name>A0A0E9XMX9_ANGAN</name>
<dbReference type="EMBL" id="GBXM01004831">
    <property type="protein sequence ID" value="JAI03747.1"/>
    <property type="molecule type" value="Transcribed_RNA"/>
</dbReference>
<protein>
    <submittedName>
        <fullName evidence="1">Uncharacterized protein</fullName>
    </submittedName>
</protein>
<reference evidence="1" key="2">
    <citation type="journal article" date="2015" name="Fish Shellfish Immunol.">
        <title>Early steps in the European eel (Anguilla anguilla)-Vibrio vulnificus interaction in the gills: Role of the RtxA13 toxin.</title>
        <authorList>
            <person name="Callol A."/>
            <person name="Pajuelo D."/>
            <person name="Ebbesson L."/>
            <person name="Teles M."/>
            <person name="MacKenzie S."/>
            <person name="Amaro C."/>
        </authorList>
    </citation>
    <scope>NUCLEOTIDE SEQUENCE</scope>
</reference>
<evidence type="ECO:0000313" key="1">
    <source>
        <dbReference type="EMBL" id="JAI03747.1"/>
    </source>
</evidence>
<accession>A0A0E9XMX9</accession>
<reference evidence="1" key="1">
    <citation type="submission" date="2014-11" db="EMBL/GenBank/DDBJ databases">
        <authorList>
            <person name="Amaro Gonzalez C."/>
        </authorList>
    </citation>
    <scope>NUCLEOTIDE SEQUENCE</scope>
</reference>
<sequence length="25" mass="2762">MNRRTLAAAQLRAKALRSYNPAFAA</sequence>
<organism evidence="1">
    <name type="scientific">Anguilla anguilla</name>
    <name type="common">European freshwater eel</name>
    <name type="synonym">Muraena anguilla</name>
    <dbReference type="NCBI Taxonomy" id="7936"/>
    <lineage>
        <taxon>Eukaryota</taxon>
        <taxon>Metazoa</taxon>
        <taxon>Chordata</taxon>
        <taxon>Craniata</taxon>
        <taxon>Vertebrata</taxon>
        <taxon>Euteleostomi</taxon>
        <taxon>Actinopterygii</taxon>
        <taxon>Neopterygii</taxon>
        <taxon>Teleostei</taxon>
        <taxon>Anguilliformes</taxon>
        <taxon>Anguillidae</taxon>
        <taxon>Anguilla</taxon>
    </lineage>
</organism>